<dbReference type="Pfam" id="PF00078">
    <property type="entry name" value="RVT_1"/>
    <property type="match status" value="1"/>
</dbReference>
<reference evidence="7" key="1">
    <citation type="submission" date="2023-06" db="EMBL/GenBank/DDBJ databases">
        <title>Male Hemibagrus guttatus genome.</title>
        <authorList>
            <person name="Bian C."/>
        </authorList>
    </citation>
    <scope>NUCLEOTIDE SEQUENCE</scope>
    <source>
        <strain evidence="7">Male_cb2023</strain>
        <tissue evidence="7">Muscle</tissue>
    </source>
</reference>
<feature type="coiled-coil region" evidence="2">
    <location>
        <begin position="1391"/>
        <end position="1495"/>
    </location>
</feature>
<organism evidence="7 8">
    <name type="scientific">Hemibagrus guttatus</name>
    <dbReference type="NCBI Taxonomy" id="175788"/>
    <lineage>
        <taxon>Eukaryota</taxon>
        <taxon>Metazoa</taxon>
        <taxon>Chordata</taxon>
        <taxon>Craniata</taxon>
        <taxon>Vertebrata</taxon>
        <taxon>Euteleostomi</taxon>
        <taxon>Actinopterygii</taxon>
        <taxon>Neopterygii</taxon>
        <taxon>Teleostei</taxon>
        <taxon>Ostariophysi</taxon>
        <taxon>Siluriformes</taxon>
        <taxon>Bagridae</taxon>
        <taxon>Hemibagrus</taxon>
    </lineage>
</organism>
<dbReference type="CDD" id="cd01650">
    <property type="entry name" value="RT_nLTR_like"/>
    <property type="match status" value="1"/>
</dbReference>
<evidence type="ECO:0000259" key="6">
    <source>
        <dbReference type="Pfam" id="PF15665"/>
    </source>
</evidence>
<evidence type="ECO:0000313" key="7">
    <source>
        <dbReference type="EMBL" id="KAK3516904.1"/>
    </source>
</evidence>
<feature type="coiled-coil region" evidence="2">
    <location>
        <begin position="1527"/>
        <end position="1699"/>
    </location>
</feature>
<feature type="domain" description="Tc1-like transposase DDE" evidence="5">
    <location>
        <begin position="550"/>
        <end position="603"/>
    </location>
</feature>
<feature type="compositionally biased region" description="Basic and acidic residues" evidence="3">
    <location>
        <begin position="1024"/>
        <end position="1038"/>
    </location>
</feature>
<feature type="region of interest" description="Disordered" evidence="3">
    <location>
        <begin position="1024"/>
        <end position="1046"/>
    </location>
</feature>
<keyword evidence="1 2" id="KW-0175">Coiled coil</keyword>
<dbReference type="InterPro" id="IPR036397">
    <property type="entry name" value="RNaseH_sf"/>
</dbReference>
<feature type="coiled-coil region" evidence="2">
    <location>
        <begin position="890"/>
        <end position="968"/>
    </location>
</feature>
<protein>
    <recommendedName>
        <fullName evidence="9">Protein FAM184A/B N-terminal domain-containing protein</fullName>
    </recommendedName>
</protein>
<evidence type="ECO:0000256" key="1">
    <source>
        <dbReference type="ARBA" id="ARBA00023054"/>
    </source>
</evidence>
<dbReference type="Proteomes" id="UP001274896">
    <property type="component" value="Unassembled WGS sequence"/>
</dbReference>
<dbReference type="Gene3D" id="3.30.420.10">
    <property type="entry name" value="Ribonuclease H-like superfamily/Ribonuclease H"/>
    <property type="match status" value="1"/>
</dbReference>
<dbReference type="Pfam" id="PF13358">
    <property type="entry name" value="DDE_3"/>
    <property type="match status" value="1"/>
</dbReference>
<evidence type="ECO:0000256" key="3">
    <source>
        <dbReference type="SAM" id="MobiDB-lite"/>
    </source>
</evidence>
<evidence type="ECO:0000256" key="2">
    <source>
        <dbReference type="SAM" id="Coils"/>
    </source>
</evidence>
<feature type="region of interest" description="Disordered" evidence="3">
    <location>
        <begin position="686"/>
        <end position="714"/>
    </location>
</feature>
<accession>A0AAE0QBK9</accession>
<feature type="region of interest" description="Disordered" evidence="3">
    <location>
        <begin position="458"/>
        <end position="484"/>
    </location>
</feature>
<feature type="region of interest" description="Disordered" evidence="3">
    <location>
        <begin position="1829"/>
        <end position="1919"/>
    </location>
</feature>
<dbReference type="InterPro" id="IPR038717">
    <property type="entry name" value="Tc1-like_DDE_dom"/>
</dbReference>
<dbReference type="PANTHER" id="PTHR18870:SF7">
    <property type="entry name" value="PROTEIN FAM184A"/>
    <property type="match status" value="1"/>
</dbReference>
<dbReference type="PANTHER" id="PTHR18870">
    <property type="entry name" value="PROTEIN TAG-278-RELATED"/>
    <property type="match status" value="1"/>
</dbReference>
<evidence type="ECO:0000259" key="4">
    <source>
        <dbReference type="Pfam" id="PF00078"/>
    </source>
</evidence>
<evidence type="ECO:0008006" key="9">
    <source>
        <dbReference type="Google" id="ProtNLM"/>
    </source>
</evidence>
<evidence type="ECO:0000259" key="5">
    <source>
        <dbReference type="Pfam" id="PF13358"/>
    </source>
</evidence>
<feature type="coiled-coil region" evidence="2">
    <location>
        <begin position="769"/>
        <end position="842"/>
    </location>
</feature>
<comment type="caution">
    <text evidence="7">The sequence shown here is derived from an EMBL/GenBank/DDBJ whole genome shotgun (WGS) entry which is preliminary data.</text>
</comment>
<keyword evidence="8" id="KW-1185">Reference proteome</keyword>
<feature type="compositionally biased region" description="Polar residues" evidence="3">
    <location>
        <begin position="702"/>
        <end position="714"/>
    </location>
</feature>
<feature type="domain" description="Protein FAM184A/B N-terminal" evidence="6">
    <location>
        <begin position="768"/>
        <end position="978"/>
    </location>
</feature>
<dbReference type="Pfam" id="PF15665">
    <property type="entry name" value="FAM184"/>
    <property type="match status" value="1"/>
</dbReference>
<sequence length="1928" mass="221516">MRGTNTLDLVYTNIPGAYRAEPRPHPGYSDHISVMLIPAYRPLVIRSKPVLKQVKTWPAGAISALQDCFECTDWNMFREAATNGDSINLEDYTTSVSSYLGKCIDDVTVSKTITTRSNQKLWMTAEVPALLKSRDSAFRAGDKAALRTARAKLSRAVREAKRTHAQRIHSHFQDSRDSRHMWQGIQAITNYKTTPSACDNNIPGRVLRECAEQLADVFTDIFNISLSSAVVPTCLKTTTIVPMPKKSTVFCLNDYRPVALAPIMMKCFERLVMRHIKTQLPPSLHPLQFAYHLNRFTDDANTTTLHLSLTHLDNKDTYVRMLFIDFSSAFNTIIPQHLIEKLSLLGLNTSLCNWLLDFLTGRPPFTEDTTVVGLISKNNESAYREEVQQLTAWCSANNLPLNVDKTKEMVVDFRRALSDHSLLFIDGSPCGDRQEHQIPWCTSSGELHLVIQHHLHHQESPAAPLLPAESEESPSTSPDPDHVLQRDHRECPEQLHHCLVWELHRLGSQDPVVDTTPEPQTTSEALEKEKKNWTVAQWSKVLFSAGFGTAHTAKSTKSWLNDHGVGVLDWPANSPDLNPIENLWGIVKRKMRNKRPKNADELKATVKETWASIPPQQCHKLITSMPRPIETILVLAAPTRESVTLSNDKSAHVTTDFLILPRPAPPPAKGGDGTLPGSEFYKNATCSQQASNDRKEPCCETSAPTRESVTLSNDKSAHVTTDFLILPRPAPPPAKGGDGTLPGSEFYKNATCSQQASNDRKEPAARPVIYALNTKNDEHEAAIQTLKEAHEEEVQQILSETREKIMQYKSKISDEMDLKRRIQSLEESMEVHDRMKRQALAEFESYRQRVEDMQLCTEAQHTQRVVSMSREVEEMRRAFEEKLRTFVQVQAQFEQEKRQALEELRTTHRQEVQELLRSHQSQNANYSKDQEKLSQLHKQEVEALTERVEELKQDKKRLVEEYEAKLSKAQAFYERELEAMKRTQQMTAENLLAWKKTEAELRKEFQAQEAALQKTLGKLRSELQRVQEEARESQEKSHKLQASLTASEGNIKDLHKQLDEVTQDAEIIAIRQKEAECELEATRDRVQQQATEILLKATTLCGFMLGIFWVTHRLLVSWQQQPNVTEPISGTFHRTRGQIGSLQATQMTHEAAIRDLESEKSRLKDKVLRLEEERGALQSKSQALDERQRQQILTLEKNLREEKQAYEKELMNLRNRYEEETSHFRETQSRVLEELSKKHRAALENAQSSAEREKNRLLAEMEQQFEKERSSLEEQKNSLREELDSLREELTTKLNMANSEVSQLQMMVKEGEQSLGSAKGHISSLKEAQEKLLEELDATRARLRETTNLLAALQGEMETQKQQHDAKLISTKEDEKLKMDKMALELELKWTETLRQECKKLREELREEHVEAKRAALTQLAQAKEQELGSARESWQRKVEDLLEQISLLKQSLEMQLSQSQHSLQQLQAQFNQEREHLGQQLQELELEHQRREERLHEAHCCAIHDLQEARQHDLKELEERLRQQHHMELQSLREAHRQKIETLKQQLEQELQTLRFELEDEGKAMLASLRSELNHLHASAIEHLRQTHQQETAAAKQELENALEQSRIQERELLSRISELQEEVTRRKNHIADLDHEIHTLNENISTLTKELELKGKEVLKIRSEANQQIRAHEQDLCKKHEREMAELNALHNRETQNMLSDFNKAQELLKDKISALQILFRLIMNPDTEQMLIHNDSLHAENGGMCEYEGLIERDRLEGTEEKFRNRESRPEDLQVIAELKDMVAERETLVKKLVDDKKFYQLELVNRETNFNKVFNASPNVGVINPLIKQKRKNDKTSTRFSSSPNLRANAEAGGTGSGPPQPNRLEPIPNSPIHQLELNTSKPLPPPTPPSEPKKFTSPPETEDSPPTSPDPQRQEWFAQYFTF</sequence>
<feature type="domain" description="Reverse transcriptase" evidence="4">
    <location>
        <begin position="244"/>
        <end position="359"/>
    </location>
</feature>
<dbReference type="GO" id="GO:0003676">
    <property type="term" value="F:nucleic acid binding"/>
    <property type="evidence" value="ECO:0007669"/>
    <property type="project" value="InterPro"/>
</dbReference>
<dbReference type="EMBL" id="JAUCMX010000019">
    <property type="protein sequence ID" value="KAK3516904.1"/>
    <property type="molecule type" value="Genomic_DNA"/>
</dbReference>
<dbReference type="InterPro" id="IPR000477">
    <property type="entry name" value="RT_dom"/>
</dbReference>
<evidence type="ECO:0000313" key="8">
    <source>
        <dbReference type="Proteomes" id="UP001274896"/>
    </source>
</evidence>
<feature type="coiled-coil region" evidence="2">
    <location>
        <begin position="1146"/>
        <end position="1363"/>
    </location>
</feature>
<proteinExistence type="predicted"/>
<dbReference type="InterPro" id="IPR039478">
    <property type="entry name" value="FAM184A/B_N"/>
</dbReference>
<name>A0AAE0QBK9_9TELE</name>
<gene>
    <name evidence="7" type="ORF">QTP70_028273</name>
</gene>